<dbReference type="Proteomes" id="UP000800035">
    <property type="component" value="Unassembled WGS sequence"/>
</dbReference>
<evidence type="ECO:0000256" key="5">
    <source>
        <dbReference type="SAM" id="Phobius"/>
    </source>
</evidence>
<feature type="transmembrane region" description="Helical" evidence="5">
    <location>
        <begin position="136"/>
        <end position="162"/>
    </location>
</feature>
<proteinExistence type="predicted"/>
<keyword evidence="9" id="KW-1185">Reference proteome</keyword>
<dbReference type="PANTHER" id="PTHR23501">
    <property type="entry name" value="MAJOR FACILITATOR SUPERFAMILY"/>
    <property type="match status" value="1"/>
</dbReference>
<evidence type="ECO:0000313" key="9">
    <source>
        <dbReference type="Proteomes" id="UP000800035"/>
    </source>
</evidence>
<name>A0A6A5TBH4_9PLEO</name>
<dbReference type="PROSITE" id="PS50850">
    <property type="entry name" value="MFS"/>
    <property type="match status" value="1"/>
</dbReference>
<evidence type="ECO:0000256" key="2">
    <source>
        <dbReference type="ARBA" id="ARBA00022692"/>
    </source>
</evidence>
<feature type="transmembrane region" description="Helical" evidence="5">
    <location>
        <begin position="174"/>
        <end position="194"/>
    </location>
</feature>
<dbReference type="EMBL" id="ML977080">
    <property type="protein sequence ID" value="KAF1948116.1"/>
    <property type="molecule type" value="Genomic_DNA"/>
</dbReference>
<feature type="transmembrane region" description="Helical" evidence="5">
    <location>
        <begin position="201"/>
        <end position="221"/>
    </location>
</feature>
<evidence type="ECO:0000313" key="7">
    <source>
        <dbReference type="EMBL" id="KAF1948116.1"/>
    </source>
</evidence>
<feature type="transmembrane region" description="Helical" evidence="5">
    <location>
        <begin position="227"/>
        <end position="252"/>
    </location>
</feature>
<gene>
    <name evidence="8" type="ORF">CC80DRAFT_558717</name>
    <name evidence="7" type="ORF">CC80DRAFT_558742</name>
</gene>
<feature type="domain" description="Major facilitator superfamily (MFS) profile" evidence="6">
    <location>
        <begin position="137"/>
        <end position="396"/>
    </location>
</feature>
<dbReference type="InterPro" id="IPR020846">
    <property type="entry name" value="MFS_dom"/>
</dbReference>
<dbReference type="SUPFAM" id="SSF103473">
    <property type="entry name" value="MFS general substrate transporter"/>
    <property type="match status" value="1"/>
</dbReference>
<evidence type="ECO:0000313" key="8">
    <source>
        <dbReference type="EMBL" id="KAF1948126.1"/>
    </source>
</evidence>
<evidence type="ECO:0000256" key="4">
    <source>
        <dbReference type="ARBA" id="ARBA00023136"/>
    </source>
</evidence>
<keyword evidence="2 5" id="KW-0812">Transmembrane</keyword>
<reference evidence="7" key="1">
    <citation type="journal article" date="2020" name="Stud. Mycol.">
        <title>101 Dothideomycetes genomes: a test case for predicting lifestyles and emergence of pathogens.</title>
        <authorList>
            <person name="Haridas S."/>
            <person name="Albert R."/>
            <person name="Binder M."/>
            <person name="Bloem J."/>
            <person name="Labutti K."/>
            <person name="Salamov A."/>
            <person name="Andreopoulos B."/>
            <person name="Baker S."/>
            <person name="Barry K."/>
            <person name="Bills G."/>
            <person name="Bluhm B."/>
            <person name="Cannon C."/>
            <person name="Castanera R."/>
            <person name="Culley D."/>
            <person name="Daum C."/>
            <person name="Ezra D."/>
            <person name="Gonzalez J."/>
            <person name="Henrissat B."/>
            <person name="Kuo A."/>
            <person name="Liang C."/>
            <person name="Lipzen A."/>
            <person name="Lutzoni F."/>
            <person name="Magnuson J."/>
            <person name="Mondo S."/>
            <person name="Nolan M."/>
            <person name="Ohm R."/>
            <person name="Pangilinan J."/>
            <person name="Park H.-J."/>
            <person name="Ramirez L."/>
            <person name="Alfaro M."/>
            <person name="Sun H."/>
            <person name="Tritt A."/>
            <person name="Yoshinaga Y."/>
            <person name="Zwiers L.-H."/>
            <person name="Turgeon B."/>
            <person name="Goodwin S."/>
            <person name="Spatafora J."/>
            <person name="Crous P."/>
            <person name="Grigoriev I."/>
        </authorList>
    </citation>
    <scope>NUCLEOTIDE SEQUENCE</scope>
    <source>
        <strain evidence="7">CBS 675.92</strain>
    </source>
</reference>
<dbReference type="InterPro" id="IPR011701">
    <property type="entry name" value="MFS"/>
</dbReference>
<dbReference type="AlphaFoldDB" id="A0A6A5TBH4"/>
<dbReference type="Pfam" id="PF07690">
    <property type="entry name" value="MFS_1"/>
    <property type="match status" value="1"/>
</dbReference>
<organism evidence="7 9">
    <name type="scientific">Byssothecium circinans</name>
    <dbReference type="NCBI Taxonomy" id="147558"/>
    <lineage>
        <taxon>Eukaryota</taxon>
        <taxon>Fungi</taxon>
        <taxon>Dikarya</taxon>
        <taxon>Ascomycota</taxon>
        <taxon>Pezizomycotina</taxon>
        <taxon>Dothideomycetes</taxon>
        <taxon>Pleosporomycetidae</taxon>
        <taxon>Pleosporales</taxon>
        <taxon>Massarineae</taxon>
        <taxon>Massarinaceae</taxon>
        <taxon>Byssothecium</taxon>
    </lineage>
</organism>
<keyword evidence="3 5" id="KW-1133">Transmembrane helix</keyword>
<dbReference type="PANTHER" id="PTHR23501:SF198">
    <property type="entry name" value="AZOLE RESISTANCE PROTEIN 1-RELATED"/>
    <property type="match status" value="1"/>
</dbReference>
<dbReference type="OrthoDB" id="10021397at2759"/>
<protein>
    <submittedName>
        <fullName evidence="7">MFS general substrate transporter</fullName>
    </submittedName>
</protein>
<feature type="transmembrane region" description="Helical" evidence="5">
    <location>
        <begin position="259"/>
        <end position="289"/>
    </location>
</feature>
<keyword evidence="4 5" id="KW-0472">Membrane</keyword>
<dbReference type="GO" id="GO:0005886">
    <property type="term" value="C:plasma membrane"/>
    <property type="evidence" value="ECO:0007669"/>
    <property type="project" value="TreeGrafter"/>
</dbReference>
<sequence length="396" mass="43495">MTLRVTMWHGNNPFDFMNLRIAVTHVYLPFRFVILQVTVPPSYIFSGFMTYHGRSKAFRRRNVLVEPLRGGSSIYSFVPTANADSGTSMKKETAQSERLNVTRASQDMVKPSSQDVTARSATDDQPFLLSGWKLQALIASLGLSMLLVGLDFTMVATAVPTITTEFNSLEDVSWYGSSFLIAICACQLLTGNFFAEFSHKVIFMIYVGIFLVGSVICGVAQSSAKLIVGRAVTGIGASGLLGGTLIVISTVVPKPQQPLYLGLVVSVYTSFWINLPIGGITLVTVLLSLNSRKHINEKRSVVTRLRSMDLAGFGYPWDSSVIIGLMVGFGVMLSTFIGWQCHLGDEASFPPKLFKKRTVCLGMFVYYLQIRFQTVMGASPLKSGIMYLPTGTFEIF</sequence>
<comment type="subcellular location">
    <subcellularLocation>
        <location evidence="1">Membrane</location>
        <topology evidence="1">Multi-pass membrane protein</topology>
    </subcellularLocation>
</comment>
<feature type="transmembrane region" description="Helical" evidence="5">
    <location>
        <begin position="26"/>
        <end position="51"/>
    </location>
</feature>
<evidence type="ECO:0000259" key="6">
    <source>
        <dbReference type="PROSITE" id="PS50850"/>
    </source>
</evidence>
<dbReference type="InterPro" id="IPR036259">
    <property type="entry name" value="MFS_trans_sf"/>
</dbReference>
<dbReference type="GO" id="GO:0022857">
    <property type="term" value="F:transmembrane transporter activity"/>
    <property type="evidence" value="ECO:0007669"/>
    <property type="project" value="InterPro"/>
</dbReference>
<feature type="transmembrane region" description="Helical" evidence="5">
    <location>
        <begin position="320"/>
        <end position="339"/>
    </location>
</feature>
<dbReference type="Gene3D" id="1.20.1250.20">
    <property type="entry name" value="MFS general substrate transporter like domains"/>
    <property type="match status" value="1"/>
</dbReference>
<dbReference type="EMBL" id="ML977079">
    <property type="protein sequence ID" value="KAF1948126.1"/>
    <property type="molecule type" value="Genomic_DNA"/>
</dbReference>
<evidence type="ECO:0000256" key="1">
    <source>
        <dbReference type="ARBA" id="ARBA00004141"/>
    </source>
</evidence>
<accession>A0A6A5TBH4</accession>
<evidence type="ECO:0000256" key="3">
    <source>
        <dbReference type="ARBA" id="ARBA00022989"/>
    </source>
</evidence>